<keyword evidence="3" id="KW-1185">Reference proteome</keyword>
<feature type="signal peptide" evidence="1">
    <location>
        <begin position="1"/>
        <end position="27"/>
    </location>
</feature>
<proteinExistence type="predicted"/>
<dbReference type="AlphaFoldDB" id="A0A4R1KPU7"/>
<reference evidence="2 3" key="1">
    <citation type="submission" date="2019-03" db="EMBL/GenBank/DDBJ databases">
        <title>Genomic Encyclopedia of Type Strains, Phase IV (KMG-IV): sequencing the most valuable type-strain genomes for metagenomic binning, comparative biology and taxonomic classification.</title>
        <authorList>
            <person name="Goeker M."/>
        </authorList>
    </citation>
    <scope>NUCLEOTIDE SEQUENCE [LARGE SCALE GENOMIC DNA]</scope>
    <source>
        <strain evidence="2 3">DSM 10053</strain>
    </source>
</reference>
<evidence type="ECO:0000313" key="3">
    <source>
        <dbReference type="Proteomes" id="UP000295496"/>
    </source>
</evidence>
<dbReference type="PROSITE" id="PS51257">
    <property type="entry name" value="PROKAR_LIPOPROTEIN"/>
    <property type="match status" value="1"/>
</dbReference>
<dbReference type="RefSeq" id="WP_132302702.1">
    <property type="nucleotide sequence ID" value="NZ_CP170642.1"/>
</dbReference>
<evidence type="ECO:0000256" key="1">
    <source>
        <dbReference type="SAM" id="SignalP"/>
    </source>
</evidence>
<comment type="caution">
    <text evidence="2">The sequence shown here is derived from an EMBL/GenBank/DDBJ whole genome shotgun (WGS) entry which is preliminary data.</text>
</comment>
<evidence type="ECO:0000313" key="2">
    <source>
        <dbReference type="EMBL" id="TCK67008.1"/>
    </source>
</evidence>
<protein>
    <submittedName>
        <fullName evidence="2">Uncharacterized protein</fullName>
    </submittedName>
</protein>
<sequence>MSKFCKFFAKSGLGCVVIACLSLTACATNTTPNRTVTGTEVGTVAVFTDGSLKNDVTLAIDGRFFAALDRNSRVEQRICSGNHTLQAVVADDYQVKIKNNQKIIVETAKVNYIKVSQNTQGLVLTSATSAEFNRVPNVKNSKLVSRLTNDLIKCK</sequence>
<organism evidence="2 3">
    <name type="scientific">Lonepinella koalarum</name>
    <dbReference type="NCBI Taxonomy" id="53417"/>
    <lineage>
        <taxon>Bacteria</taxon>
        <taxon>Pseudomonadati</taxon>
        <taxon>Pseudomonadota</taxon>
        <taxon>Gammaproteobacteria</taxon>
        <taxon>Pasteurellales</taxon>
        <taxon>Pasteurellaceae</taxon>
        <taxon>Lonepinella</taxon>
    </lineage>
</organism>
<keyword evidence="1" id="KW-0732">Signal</keyword>
<feature type="chain" id="PRO_5030099075" evidence="1">
    <location>
        <begin position="28"/>
        <end position="155"/>
    </location>
</feature>
<accession>A0A4R1KPU7</accession>
<dbReference type="EMBL" id="SMGJ01000008">
    <property type="protein sequence ID" value="TCK67008.1"/>
    <property type="molecule type" value="Genomic_DNA"/>
</dbReference>
<name>A0A4R1KPU7_9PAST</name>
<gene>
    <name evidence="2" type="ORF">EV692_2131</name>
</gene>
<dbReference type="Proteomes" id="UP000295496">
    <property type="component" value="Unassembled WGS sequence"/>
</dbReference>